<gene>
    <name evidence="1" type="ORF">Prudu_006675</name>
</gene>
<reference evidence="1" key="1">
    <citation type="journal article" date="2019" name="Science">
        <title>Mutation of a bHLH transcription factor allowed almond domestication.</title>
        <authorList>
            <person name="Sanchez-Perez R."/>
            <person name="Pavan S."/>
            <person name="Mazzeo R."/>
            <person name="Moldovan C."/>
            <person name="Aiese Cigliano R."/>
            <person name="Del Cueto J."/>
            <person name="Ricciardi F."/>
            <person name="Lotti C."/>
            <person name="Ricciardi L."/>
            <person name="Dicenta F."/>
            <person name="Lopez-Marques R.L."/>
            <person name="Lindberg Moller B."/>
        </authorList>
    </citation>
    <scope>NUCLEOTIDE SEQUENCE</scope>
</reference>
<organism evidence="1">
    <name type="scientific">Prunus dulcis</name>
    <name type="common">Almond</name>
    <name type="synonym">Amygdalus dulcis</name>
    <dbReference type="NCBI Taxonomy" id="3755"/>
    <lineage>
        <taxon>Eukaryota</taxon>
        <taxon>Viridiplantae</taxon>
        <taxon>Streptophyta</taxon>
        <taxon>Embryophyta</taxon>
        <taxon>Tracheophyta</taxon>
        <taxon>Spermatophyta</taxon>
        <taxon>Magnoliopsida</taxon>
        <taxon>eudicotyledons</taxon>
        <taxon>Gunneridae</taxon>
        <taxon>Pentapetalae</taxon>
        <taxon>rosids</taxon>
        <taxon>fabids</taxon>
        <taxon>Rosales</taxon>
        <taxon>Rosaceae</taxon>
        <taxon>Amygdaloideae</taxon>
        <taxon>Amygdaleae</taxon>
        <taxon>Prunus</taxon>
    </lineage>
</organism>
<sequence length="72" mass="7692">MFTFPILKKPEQCIIEGDVGANPVSLVLDLCHASTILNASMMSKTPEQCIIEGDVGAAPVSLVLNLRHAKQS</sequence>
<protein>
    <submittedName>
        <fullName evidence="1">Proliferating cell nuclear antigen 2</fullName>
    </submittedName>
</protein>
<evidence type="ECO:0000313" key="1">
    <source>
        <dbReference type="EMBL" id="BBG97519.1"/>
    </source>
</evidence>
<proteinExistence type="predicted"/>
<dbReference type="EMBL" id="AP019298">
    <property type="protein sequence ID" value="BBG97519.1"/>
    <property type="molecule type" value="Genomic_DNA"/>
</dbReference>
<name>A0A4Y1R0A8_PRUDU</name>
<dbReference type="AlphaFoldDB" id="A0A4Y1R0A8"/>
<accession>A0A4Y1R0A8</accession>